<feature type="transmembrane region" description="Helical" evidence="1">
    <location>
        <begin position="75"/>
        <end position="96"/>
    </location>
</feature>
<keyword evidence="1" id="KW-0812">Transmembrane</keyword>
<evidence type="ECO:0000256" key="1">
    <source>
        <dbReference type="SAM" id="Phobius"/>
    </source>
</evidence>
<proteinExistence type="predicted"/>
<name>A0A367YXP1_9ACTN</name>
<comment type="caution">
    <text evidence="2">The sequence shown here is derived from an EMBL/GenBank/DDBJ whole genome shotgun (WGS) entry which is preliminary data.</text>
</comment>
<gene>
    <name evidence="2" type="ORF">DT076_04020</name>
</gene>
<dbReference type="AlphaFoldDB" id="A0A367YXP1"/>
<feature type="transmembrane region" description="Helical" evidence="1">
    <location>
        <begin position="7"/>
        <end position="28"/>
    </location>
</feature>
<dbReference type="GO" id="GO:0016020">
    <property type="term" value="C:membrane"/>
    <property type="evidence" value="ECO:0007669"/>
    <property type="project" value="InterPro"/>
</dbReference>
<dbReference type="InterPro" id="IPR003425">
    <property type="entry name" value="CCB3/YggT"/>
</dbReference>
<dbReference type="EMBL" id="QOUI01000002">
    <property type="protein sequence ID" value="RCK70600.1"/>
    <property type="molecule type" value="Genomic_DNA"/>
</dbReference>
<dbReference type="Pfam" id="PF02325">
    <property type="entry name" value="CCB3_YggT"/>
    <property type="match status" value="1"/>
</dbReference>
<dbReference type="Proteomes" id="UP000252770">
    <property type="component" value="Unassembled WGS sequence"/>
</dbReference>
<evidence type="ECO:0000313" key="2">
    <source>
        <dbReference type="EMBL" id="RCK70600.1"/>
    </source>
</evidence>
<keyword evidence="1" id="KW-1133">Transmembrane helix</keyword>
<keyword evidence="1" id="KW-0472">Membrane</keyword>
<sequence>MYLIGTVISVLLGLYWIILLARLVLSWVPMFSPQWSPKGPVLVVAEAVYTVTDPPLRFLRRFIPPLRVGQVAVDLSFMVLWLLVLVLVQVNAALFLR</sequence>
<reference evidence="2 3" key="1">
    <citation type="submission" date="2018-07" db="EMBL/GenBank/DDBJ databases">
        <title>Desertimonas flava gen. nov. sp. nov.</title>
        <authorList>
            <person name="Liu S."/>
        </authorList>
    </citation>
    <scope>NUCLEOTIDE SEQUENCE [LARGE SCALE GENOMIC DNA]</scope>
    <source>
        <strain evidence="2 3">16Sb5-5</strain>
    </source>
</reference>
<keyword evidence="3" id="KW-1185">Reference proteome</keyword>
<accession>A0A367YXP1</accession>
<organism evidence="2 3">
    <name type="scientific">Desertihabitans brevis</name>
    <dbReference type="NCBI Taxonomy" id="2268447"/>
    <lineage>
        <taxon>Bacteria</taxon>
        <taxon>Bacillati</taxon>
        <taxon>Actinomycetota</taxon>
        <taxon>Actinomycetes</taxon>
        <taxon>Propionibacteriales</taxon>
        <taxon>Propionibacteriaceae</taxon>
        <taxon>Desertihabitans</taxon>
    </lineage>
</organism>
<evidence type="ECO:0000313" key="3">
    <source>
        <dbReference type="Proteomes" id="UP000252770"/>
    </source>
</evidence>
<protein>
    <submittedName>
        <fullName evidence="2">YggT family protein</fullName>
    </submittedName>
</protein>